<dbReference type="Proteomes" id="UP000183832">
    <property type="component" value="Unassembled WGS sequence"/>
</dbReference>
<dbReference type="EMBL" id="CVRI01000047">
    <property type="protein sequence ID" value="CRK98221.1"/>
    <property type="molecule type" value="Genomic_DNA"/>
</dbReference>
<gene>
    <name evidence="1" type="primary">similar to Serine</name>
    <name evidence="1" type="synonym">threonine-protein kinase ATM</name>
    <name evidence="1" type="ORF">CLUMA_CG011584</name>
</gene>
<dbReference type="OrthoDB" id="8016095at2759"/>
<protein>
    <submittedName>
        <fullName evidence="1">CLUMA_CG011584, isoform A</fullName>
    </submittedName>
</protein>
<evidence type="ECO:0000313" key="1">
    <source>
        <dbReference type="EMBL" id="CRK98221.1"/>
    </source>
</evidence>
<proteinExistence type="predicted"/>
<name>A0A1J1ID70_9DIPT</name>
<dbReference type="AlphaFoldDB" id="A0A1J1ID70"/>
<reference evidence="1 2" key="1">
    <citation type="submission" date="2015-04" db="EMBL/GenBank/DDBJ databases">
        <authorList>
            <person name="Syromyatnikov M.Y."/>
            <person name="Popov V.N."/>
        </authorList>
    </citation>
    <scope>NUCLEOTIDE SEQUENCE [LARGE SCALE GENOMIC DNA]</scope>
</reference>
<dbReference type="STRING" id="568069.A0A1J1ID70"/>
<sequence>MESEIDNLLGELRVDKISIRQKAFNKLFDILTSRFDDLQKIFERSNDLGWKELFEAAHSGIKIHSPKISKAETNLHPNDPKITVYSRVLLKLCDNPANESFGIPYQASITAVLEILRDESYFRYFGVCYLQVLQKSIFKVKNNLTSISLDSWQELLKILTSFMNWKENPLPFTELTFCTNQVIEYGCNFSHLTIDLENHLEMLARLLEERKDPKEKLELLLIAYNCCQHISAESRFTICRFTEEIAKHIHIVFKVDMNEEVKVTLFKLVDLSLIVHYPNLGSCKEKLQFIANESAWKVTLRNFIFMVELELKNQPKTKYRGCAAPELNQIVAQFAARLCYIVYWNNSIWDEIDYEEQLSKRQKRSEKLQALIDFAQPTEELKDFNWKWLTVLSELLYNYPSALENDHFQLLLQLLSRVQESIEHESHIYAFTKCCHVLLQREENFVSTANIHVVNLCHKLWFKIVEATVRVCTSNNKNSVESHILLQTLIHHKKFPSQSFIEDVVKIFITKSSIKSDATLKTLIVLMKSFNIDSLQNGRELTSTILSYTFEKASVADLRRVITTSGKEKPTNEILSQIGVICCLSKTDVVNYSQNDILDNEKLFQENWKLDLQVEYKKEINEKIQLILMKCSEKLLIEEEDFIEFQNESNEERNLNEFPKEIKCIIDHSLYEELQNVTEFKNKLIGKDDNIEVVKDYLQSVLENNEMLLHLADNFLKFEAFNEEKFKSSFLTKKIEFHLQEVENLFEMIVTMNEGLEMKDTHELLKALKRLFSSKFHIKLCFKIRSFDLEHCIHWIGKQIKHKFLTYDDDYEQMKIGRNEFINAKMEERLKFLAVETLCEYNNFDGMNSEIVHERLSRVKINVDDNMDLHIESLS</sequence>
<accession>A0A1J1ID70</accession>
<organism evidence="1 2">
    <name type="scientific">Clunio marinus</name>
    <dbReference type="NCBI Taxonomy" id="568069"/>
    <lineage>
        <taxon>Eukaryota</taxon>
        <taxon>Metazoa</taxon>
        <taxon>Ecdysozoa</taxon>
        <taxon>Arthropoda</taxon>
        <taxon>Hexapoda</taxon>
        <taxon>Insecta</taxon>
        <taxon>Pterygota</taxon>
        <taxon>Neoptera</taxon>
        <taxon>Endopterygota</taxon>
        <taxon>Diptera</taxon>
        <taxon>Nematocera</taxon>
        <taxon>Chironomoidea</taxon>
        <taxon>Chironomidae</taxon>
        <taxon>Clunio</taxon>
    </lineage>
</organism>
<keyword evidence="2" id="KW-1185">Reference proteome</keyword>
<evidence type="ECO:0000313" key="2">
    <source>
        <dbReference type="Proteomes" id="UP000183832"/>
    </source>
</evidence>